<reference evidence="3 5" key="2">
    <citation type="submission" date="2018-08" db="EMBL/GenBank/DDBJ databases">
        <title>Genome of Clostridium chromiireducens C1, DSM12136.</title>
        <authorList>
            <person name="Xing M."/>
            <person name="Wei Y."/>
            <person name="Ang E.L."/>
            <person name="Zhao H."/>
            <person name="Zhang Y."/>
        </authorList>
    </citation>
    <scope>NUCLEOTIDE SEQUENCE [LARGE SCALE GENOMIC DNA]</scope>
    <source>
        <strain evidence="3 5">C1</strain>
    </source>
</reference>
<comment type="caution">
    <text evidence="2">The sequence shown here is derived from an EMBL/GenBank/DDBJ whole genome shotgun (WGS) entry which is preliminary data.</text>
</comment>
<protein>
    <submittedName>
        <fullName evidence="2">Uncharacterized protein</fullName>
    </submittedName>
</protein>
<name>A0A1V4IE42_9CLOT</name>
<dbReference type="Proteomes" id="UP000265930">
    <property type="component" value="Unassembled WGS sequence"/>
</dbReference>
<evidence type="ECO:0000313" key="4">
    <source>
        <dbReference type="Proteomes" id="UP000191056"/>
    </source>
</evidence>
<dbReference type="OrthoDB" id="1912520at2"/>
<dbReference type="Proteomes" id="UP000191056">
    <property type="component" value="Unassembled WGS sequence"/>
</dbReference>
<keyword evidence="4" id="KW-1185">Reference proteome</keyword>
<evidence type="ECO:0000313" key="5">
    <source>
        <dbReference type="Proteomes" id="UP000265930"/>
    </source>
</evidence>
<evidence type="ECO:0000313" key="1">
    <source>
        <dbReference type="EMBL" id="MVX65816.1"/>
    </source>
</evidence>
<reference evidence="1" key="3">
    <citation type="submission" date="2019-12" db="EMBL/GenBank/DDBJ databases">
        <title>Microbes associate with the intestines of laboratory mice.</title>
        <authorList>
            <person name="Navarre W."/>
            <person name="Wong E."/>
        </authorList>
    </citation>
    <scope>NUCLEOTIDE SEQUENCE</scope>
    <source>
        <strain evidence="1">NM79_F5</strain>
    </source>
</reference>
<reference evidence="2 4" key="1">
    <citation type="submission" date="2017-03" db="EMBL/GenBank/DDBJ databases">
        <title>Genome sequence of Clostridium chromiireducens DSM 23318.</title>
        <authorList>
            <person name="Poehlein A."/>
            <person name="Daniel R."/>
        </authorList>
    </citation>
    <scope>NUCLEOTIDE SEQUENCE [LARGE SCALE GENOMIC DNA]</scope>
    <source>
        <strain evidence="2 4">DSM 23318</strain>
    </source>
</reference>
<evidence type="ECO:0000313" key="2">
    <source>
        <dbReference type="EMBL" id="OPJ57925.1"/>
    </source>
</evidence>
<organism evidence="2 4">
    <name type="scientific">Clostridium chromiireducens</name>
    <dbReference type="NCBI Taxonomy" id="225345"/>
    <lineage>
        <taxon>Bacteria</taxon>
        <taxon>Bacillati</taxon>
        <taxon>Bacillota</taxon>
        <taxon>Clostridia</taxon>
        <taxon>Eubacteriales</taxon>
        <taxon>Clostridiaceae</taxon>
        <taxon>Clostridium</taxon>
    </lineage>
</organism>
<gene>
    <name evidence="2" type="ORF">CLCHR_41710</name>
    <name evidence="3" type="ORF">D2A34_15210</name>
    <name evidence="1" type="ORF">GKZ28_19235</name>
</gene>
<dbReference type="EMBL" id="WSRQ01000039">
    <property type="protein sequence ID" value="MVX65816.1"/>
    <property type="molecule type" value="Genomic_DNA"/>
</dbReference>
<dbReference type="AlphaFoldDB" id="A0A1V4IE42"/>
<proteinExistence type="predicted"/>
<dbReference type="EMBL" id="QXDJ01000003">
    <property type="protein sequence ID" value="RII34486.1"/>
    <property type="molecule type" value="Genomic_DNA"/>
</dbReference>
<evidence type="ECO:0000313" key="3">
    <source>
        <dbReference type="EMBL" id="RII34486.1"/>
    </source>
</evidence>
<dbReference type="RefSeq" id="WP_079441809.1">
    <property type="nucleotide sequence ID" value="NZ_JBLZIA010000004.1"/>
</dbReference>
<accession>A0A1V4IE42</accession>
<dbReference type="Proteomes" id="UP000656077">
    <property type="component" value="Unassembled WGS sequence"/>
</dbReference>
<sequence length="82" mass="9563">MNPYQLIIMVQQRMQQDPEFANKFNKVVLELNKVPGLQQKVIQIAQIGDENQRQQAMDKLPKDAKHAVKKILGLLEEYNINF</sequence>
<dbReference type="EMBL" id="MZGT01000081">
    <property type="protein sequence ID" value="OPJ57925.1"/>
    <property type="molecule type" value="Genomic_DNA"/>
</dbReference>